<dbReference type="STRING" id="623281.SAMN05421747_10581"/>
<feature type="domain" description="GH141-like insertion" evidence="1">
    <location>
        <begin position="139"/>
        <end position="291"/>
    </location>
</feature>
<proteinExistence type="predicted"/>
<reference evidence="2 3" key="1">
    <citation type="submission" date="2016-10" db="EMBL/GenBank/DDBJ databases">
        <authorList>
            <person name="de Groot N.N."/>
        </authorList>
    </citation>
    <scope>NUCLEOTIDE SEQUENCE [LARGE SCALE GENOMIC DNA]</scope>
    <source>
        <strain evidence="2 3">DSM 22900</strain>
    </source>
</reference>
<dbReference type="Pfam" id="PF21231">
    <property type="entry name" value="GH141_M"/>
    <property type="match status" value="1"/>
</dbReference>
<dbReference type="InterPro" id="IPR011050">
    <property type="entry name" value="Pectin_lyase_fold/virulence"/>
</dbReference>
<dbReference type="SUPFAM" id="SSF51126">
    <property type="entry name" value="Pectin lyase-like"/>
    <property type="match status" value="1"/>
</dbReference>
<dbReference type="InterPro" id="IPR012334">
    <property type="entry name" value="Pectin_lyas_fold"/>
</dbReference>
<dbReference type="PANTHER" id="PTHR36453:SF1">
    <property type="entry name" value="RIGHT HANDED BETA HELIX DOMAIN-CONTAINING PROTEIN"/>
    <property type="match status" value="1"/>
</dbReference>
<dbReference type="InterPro" id="IPR008000">
    <property type="entry name" value="Rham/fucose_mutarotase"/>
</dbReference>
<protein>
    <recommendedName>
        <fullName evidence="1">GH141-like insertion domain-containing protein</fullName>
    </recommendedName>
</protein>
<keyword evidence="3" id="KW-1185">Reference proteome</keyword>
<dbReference type="InterPro" id="IPR048482">
    <property type="entry name" value="GH141_ins"/>
</dbReference>
<dbReference type="SUPFAM" id="SSF54909">
    <property type="entry name" value="Dimeric alpha+beta barrel"/>
    <property type="match status" value="1"/>
</dbReference>
<accession>A0A1I1GYG4</accession>
<dbReference type="GO" id="GO:0016857">
    <property type="term" value="F:racemase and epimerase activity, acting on carbohydrates and derivatives"/>
    <property type="evidence" value="ECO:0007669"/>
    <property type="project" value="InterPro"/>
</dbReference>
<organism evidence="2 3">
    <name type="scientific">Parapedobacter composti</name>
    <dbReference type="NCBI Taxonomy" id="623281"/>
    <lineage>
        <taxon>Bacteria</taxon>
        <taxon>Pseudomonadati</taxon>
        <taxon>Bacteroidota</taxon>
        <taxon>Sphingobacteriia</taxon>
        <taxon>Sphingobacteriales</taxon>
        <taxon>Sphingobacteriaceae</taxon>
        <taxon>Parapedobacter</taxon>
    </lineage>
</organism>
<dbReference type="Gene3D" id="3.30.70.100">
    <property type="match status" value="1"/>
</dbReference>
<sequence length="843" mass="94918">MMIFGKNPLIDFLLTMVALVLWASPARATEIWVSPQGKSSGDGTAGSPYATVSEALRKARELRRMGDPSVAQGITIIVRDGEYWLEEPIFVRPEDSGTAQSPTVVRADRGAQPVLSGGRLISGWRKAGKMDGIAAAAAGHLWVAEAPRIAGNVVDFRQLWINGRKAQRSRSHRGTEMGRILSWNHEEQTCWVPLPENTGFRFEEGMELFIQQWWAIAMLRIAEVEVQGDSARLSFYQPESRIQSEHPWPAPWISEETGNSAYWLTNARQFLDEPGEWYLDKRAGKLYYWPREGENMTTAEVIYPVLETLLILQGSADRPVRDVRFEGITFRYSTWLRPSAFGHVPLQAGMYLLDAYKLKPPGTPGRPSLENQAWVGRPPAAVQFSFTANTAVEHCRFEHLAATALDFVKGNNGDRAVGNVFSDVGGSGVLLGTFSEEATEAHLPYLPFDLRELTRQVYVANNVITDVANEDWGCVGIGAGFVRGVVIEHNDISEVSYTGISLGWGWTPAVNAMQHNRVVANRICRYGKHLYDVAGIYTLSAQPGTLIAENSIDSIYKAPYAHLPDHWFYLYTDEGTAYATLRDNWYPSDKTLQNANGPGNTWEYNGPAVDPAVRDSAGLTADFRQLARYRKLYDDRYEINTHVPFTKPVVVQVEAAGHPDIQAATLEAIAKKQGDPQPEIRRWNDRYVLITRDAVAKKFHGAMLALYPRVRTTVFNDLFYAFDRADCSDATQQTSVDFVLLTANLVDDERQQQAYFDYHERQRSDWPEVVQGFCRAEFQEVLLYRSGRQLMLMITFPVGKDFQQLNRKTVEGNPRVDEWNRLMSVYQQGIPGASPGETWVYFK</sequence>
<dbReference type="Pfam" id="PF05336">
    <property type="entry name" value="rhaM"/>
    <property type="match status" value="1"/>
</dbReference>
<evidence type="ECO:0000259" key="1">
    <source>
        <dbReference type="Pfam" id="PF21231"/>
    </source>
</evidence>
<dbReference type="PANTHER" id="PTHR36453">
    <property type="entry name" value="SECRETED PROTEIN-RELATED"/>
    <property type="match status" value="1"/>
</dbReference>
<dbReference type="EMBL" id="FOLL01000005">
    <property type="protein sequence ID" value="SFC14908.1"/>
    <property type="molecule type" value="Genomic_DNA"/>
</dbReference>
<dbReference type="InterPro" id="IPR011008">
    <property type="entry name" value="Dimeric_a/b-barrel"/>
</dbReference>
<gene>
    <name evidence="2" type="ORF">SAMN05421747_10581</name>
</gene>
<evidence type="ECO:0000313" key="2">
    <source>
        <dbReference type="EMBL" id="SFC14908.1"/>
    </source>
</evidence>
<dbReference type="Gene3D" id="2.160.20.10">
    <property type="entry name" value="Single-stranded right-handed beta-helix, Pectin lyase-like"/>
    <property type="match status" value="2"/>
</dbReference>
<evidence type="ECO:0000313" key="3">
    <source>
        <dbReference type="Proteomes" id="UP000199577"/>
    </source>
</evidence>
<dbReference type="RefSeq" id="WP_244518767.1">
    <property type="nucleotide sequence ID" value="NZ_FOLL01000005.1"/>
</dbReference>
<dbReference type="Proteomes" id="UP000199577">
    <property type="component" value="Unassembled WGS sequence"/>
</dbReference>
<dbReference type="AlphaFoldDB" id="A0A1I1GYG4"/>
<name>A0A1I1GYG4_9SPHI</name>